<keyword evidence="3" id="KW-0489">Methyltransferase</keyword>
<evidence type="ECO:0000313" key="7">
    <source>
        <dbReference type="EMBL" id="KAK8940239.1"/>
    </source>
</evidence>
<evidence type="ECO:0000256" key="4">
    <source>
        <dbReference type="ARBA" id="ARBA00022679"/>
    </source>
</evidence>
<comment type="catalytic activity">
    <reaction evidence="1">
        <text>guanosine(46) in tRNA + S-adenosyl-L-methionine = N(7)-methylguanosine(46) in tRNA + S-adenosyl-L-homocysteine</text>
        <dbReference type="Rhea" id="RHEA:42708"/>
        <dbReference type="Rhea" id="RHEA-COMP:10188"/>
        <dbReference type="Rhea" id="RHEA-COMP:10189"/>
        <dbReference type="ChEBI" id="CHEBI:57856"/>
        <dbReference type="ChEBI" id="CHEBI:59789"/>
        <dbReference type="ChEBI" id="CHEBI:74269"/>
        <dbReference type="ChEBI" id="CHEBI:74480"/>
        <dbReference type="EC" id="2.1.1.33"/>
    </reaction>
</comment>
<gene>
    <name evidence="7" type="ORF">KSP40_PGU005277</name>
</gene>
<evidence type="ECO:0000256" key="2">
    <source>
        <dbReference type="ARBA" id="ARBA00011977"/>
    </source>
</evidence>
<dbReference type="PANTHER" id="PTHR23417">
    <property type="entry name" value="3-DEOXY-D-MANNO-OCTULOSONIC-ACID TRANSFERASE/TRNA GUANINE-N 7 - -METHYLTRANSFERASE"/>
    <property type="match status" value="1"/>
</dbReference>
<protein>
    <recommendedName>
        <fullName evidence="2">tRNA (guanine(46)-N(7))-methyltransferase</fullName>
        <ecNumber evidence="2">2.1.1.33</ecNumber>
    </recommendedName>
</protein>
<dbReference type="Gene3D" id="3.40.50.150">
    <property type="entry name" value="Vaccinia Virus protein VP39"/>
    <property type="match status" value="1"/>
</dbReference>
<organism evidence="7 8">
    <name type="scientific">Platanthera guangdongensis</name>
    <dbReference type="NCBI Taxonomy" id="2320717"/>
    <lineage>
        <taxon>Eukaryota</taxon>
        <taxon>Viridiplantae</taxon>
        <taxon>Streptophyta</taxon>
        <taxon>Embryophyta</taxon>
        <taxon>Tracheophyta</taxon>
        <taxon>Spermatophyta</taxon>
        <taxon>Magnoliopsida</taxon>
        <taxon>Liliopsida</taxon>
        <taxon>Asparagales</taxon>
        <taxon>Orchidaceae</taxon>
        <taxon>Orchidoideae</taxon>
        <taxon>Orchideae</taxon>
        <taxon>Orchidinae</taxon>
        <taxon>Platanthera</taxon>
    </lineage>
</organism>
<evidence type="ECO:0000256" key="5">
    <source>
        <dbReference type="ARBA" id="ARBA00022691"/>
    </source>
</evidence>
<dbReference type="InterPro" id="IPR003358">
    <property type="entry name" value="tRNA_(Gua-N-7)_MeTrfase_Trmb"/>
</dbReference>
<sequence>MPVQAPHWDDVFKNSKLPLMVDIGSADFASAHPILLIVSSPPHPIQHSHQLVIASIRCLLFSPLFISYTLLCLPQAISHPVHNFVRTLGGTAALVATPKYSARRNPTTLLSAPLLAHLALWELKRAFYGRTPAFYGRISHSSWSALVRSQRHPHFKKRHHKRRVLQKALVDSILNNLITGGQVFMESDVLQVAMEMRSRLDLRADVLKHIDAADLGFTCDDDGWLQHNPFGVRTEREIHAEFEGAAIYRRLYQKI</sequence>
<comment type="caution">
    <text evidence="7">The sequence shown here is derived from an EMBL/GenBank/DDBJ whole genome shotgun (WGS) entry which is preliminary data.</text>
</comment>
<reference evidence="7 8" key="1">
    <citation type="journal article" date="2022" name="Nat. Plants">
        <title>Genomes of leafy and leafless Platanthera orchids illuminate the evolution of mycoheterotrophy.</title>
        <authorList>
            <person name="Li M.H."/>
            <person name="Liu K.W."/>
            <person name="Li Z."/>
            <person name="Lu H.C."/>
            <person name="Ye Q.L."/>
            <person name="Zhang D."/>
            <person name="Wang J.Y."/>
            <person name="Li Y.F."/>
            <person name="Zhong Z.M."/>
            <person name="Liu X."/>
            <person name="Yu X."/>
            <person name="Liu D.K."/>
            <person name="Tu X.D."/>
            <person name="Liu B."/>
            <person name="Hao Y."/>
            <person name="Liao X.Y."/>
            <person name="Jiang Y.T."/>
            <person name="Sun W.H."/>
            <person name="Chen J."/>
            <person name="Chen Y.Q."/>
            <person name="Ai Y."/>
            <person name="Zhai J.W."/>
            <person name="Wu S.S."/>
            <person name="Zhou Z."/>
            <person name="Hsiao Y.Y."/>
            <person name="Wu W.L."/>
            <person name="Chen Y.Y."/>
            <person name="Lin Y.F."/>
            <person name="Hsu J.L."/>
            <person name="Li C.Y."/>
            <person name="Wang Z.W."/>
            <person name="Zhao X."/>
            <person name="Zhong W.Y."/>
            <person name="Ma X.K."/>
            <person name="Ma L."/>
            <person name="Huang J."/>
            <person name="Chen G.Z."/>
            <person name="Huang M.Z."/>
            <person name="Huang L."/>
            <person name="Peng D.H."/>
            <person name="Luo Y.B."/>
            <person name="Zou S.Q."/>
            <person name="Chen S.P."/>
            <person name="Lan S."/>
            <person name="Tsai W.C."/>
            <person name="Van de Peer Y."/>
            <person name="Liu Z.J."/>
        </authorList>
    </citation>
    <scope>NUCLEOTIDE SEQUENCE [LARGE SCALE GENOMIC DNA]</scope>
    <source>
        <strain evidence="7">Lor288</strain>
    </source>
</reference>
<evidence type="ECO:0000256" key="3">
    <source>
        <dbReference type="ARBA" id="ARBA00022603"/>
    </source>
</evidence>
<dbReference type="EMBL" id="JBBWWR010000020">
    <property type="protein sequence ID" value="KAK8940239.1"/>
    <property type="molecule type" value="Genomic_DNA"/>
</dbReference>
<keyword evidence="4" id="KW-0808">Transferase</keyword>
<dbReference type="PANTHER" id="PTHR23417:SF21">
    <property type="entry name" value="TRNA (GUANINE-N(7)-)-METHYLTRANSFERASE"/>
    <property type="match status" value="1"/>
</dbReference>
<evidence type="ECO:0000313" key="8">
    <source>
        <dbReference type="Proteomes" id="UP001412067"/>
    </source>
</evidence>
<keyword evidence="5" id="KW-0949">S-adenosyl-L-methionine</keyword>
<accession>A0ABR2LI29</accession>
<keyword evidence="8" id="KW-1185">Reference proteome</keyword>
<proteinExistence type="predicted"/>
<evidence type="ECO:0000256" key="6">
    <source>
        <dbReference type="ARBA" id="ARBA00022694"/>
    </source>
</evidence>
<evidence type="ECO:0000256" key="1">
    <source>
        <dbReference type="ARBA" id="ARBA00000142"/>
    </source>
</evidence>
<dbReference type="PROSITE" id="PS51625">
    <property type="entry name" value="SAM_MT_TRMB"/>
    <property type="match status" value="1"/>
</dbReference>
<dbReference type="Proteomes" id="UP001412067">
    <property type="component" value="Unassembled WGS sequence"/>
</dbReference>
<dbReference type="Pfam" id="PF02390">
    <property type="entry name" value="Methyltransf_4"/>
    <property type="match status" value="1"/>
</dbReference>
<dbReference type="EC" id="2.1.1.33" evidence="2"/>
<name>A0ABR2LI29_9ASPA</name>
<dbReference type="InterPro" id="IPR029063">
    <property type="entry name" value="SAM-dependent_MTases_sf"/>
</dbReference>
<keyword evidence="6" id="KW-0819">tRNA processing</keyword>